<dbReference type="OrthoDB" id="2570341at2"/>
<accession>S4XGJ8</accession>
<dbReference type="Gene3D" id="1.10.357.10">
    <property type="entry name" value="Tetracycline Repressor, domain 2"/>
    <property type="match status" value="1"/>
</dbReference>
<proteinExistence type="predicted"/>
<dbReference type="AlphaFoldDB" id="S4XGJ8"/>
<dbReference type="PATRIC" id="fig|1200352.3.peg.2110"/>
<dbReference type="HOGENOM" id="CLU_1270530_0_0_11"/>
<dbReference type="STRING" id="1200352.A606_10350"/>
<name>S4XGJ8_9CORY</name>
<protein>
    <submittedName>
        <fullName evidence="2">TetR family transcriptional regulator</fullName>
    </submittedName>
</protein>
<organism evidence="2 3">
    <name type="scientific">Corynebacterium terpenotabidum Y-11</name>
    <dbReference type="NCBI Taxonomy" id="1200352"/>
    <lineage>
        <taxon>Bacteria</taxon>
        <taxon>Bacillati</taxon>
        <taxon>Actinomycetota</taxon>
        <taxon>Actinomycetes</taxon>
        <taxon>Mycobacteriales</taxon>
        <taxon>Corynebacteriaceae</taxon>
        <taxon>Corynebacterium</taxon>
    </lineage>
</organism>
<reference evidence="2 3" key="1">
    <citation type="submission" date="2012-06" db="EMBL/GenBank/DDBJ databases">
        <title>Complete genome sequence of Corynebacterium terpenotabidum Y-11 (=DSM 44721).</title>
        <authorList>
            <person name="Ruckert C."/>
            <person name="Albersmeier A."/>
            <person name="Al-Dilaimi A."/>
            <person name="Szczepanowski R."/>
            <person name="Kalinowski J."/>
        </authorList>
    </citation>
    <scope>NUCLEOTIDE SEQUENCE [LARGE SCALE GENOMIC DNA]</scope>
    <source>
        <strain evidence="2 3">Y-11</strain>
    </source>
</reference>
<evidence type="ECO:0000313" key="2">
    <source>
        <dbReference type="EMBL" id="AGP31709.1"/>
    </source>
</evidence>
<evidence type="ECO:0000313" key="3">
    <source>
        <dbReference type="Proteomes" id="UP000014809"/>
    </source>
</evidence>
<dbReference type="InterPro" id="IPR009057">
    <property type="entry name" value="Homeodomain-like_sf"/>
</dbReference>
<dbReference type="eggNOG" id="COG1309">
    <property type="taxonomic scope" value="Bacteria"/>
</dbReference>
<dbReference type="EMBL" id="CP003696">
    <property type="protein sequence ID" value="AGP31709.1"/>
    <property type="molecule type" value="Genomic_DNA"/>
</dbReference>
<sequence>MTPFGGDADNSAHPTPRRGRPAKISADDVVATAISLGIGTFRLSEVARTLNVTVQSVYRRYPTRSTLLEECIDVALRTVPPISLLDPVPDTWENILRASSRQWWALCRRFPGWCTVITDYDGPLERFLDAGFGSYLESLLALGWTQPQARFSAALMVSTAARIDHFVSQGTPPGETPATETLAIAERQMEEATEFIIAGLTVDRPDWTL</sequence>
<dbReference type="Proteomes" id="UP000014809">
    <property type="component" value="Chromosome"/>
</dbReference>
<keyword evidence="3" id="KW-1185">Reference proteome</keyword>
<dbReference type="KEGG" id="cter:A606_10350"/>
<dbReference type="RefSeq" id="WP_020442059.1">
    <property type="nucleotide sequence ID" value="NC_021663.1"/>
</dbReference>
<feature type="region of interest" description="Disordered" evidence="1">
    <location>
        <begin position="1"/>
        <end position="22"/>
    </location>
</feature>
<evidence type="ECO:0000256" key="1">
    <source>
        <dbReference type="SAM" id="MobiDB-lite"/>
    </source>
</evidence>
<dbReference type="SUPFAM" id="SSF46689">
    <property type="entry name" value="Homeodomain-like"/>
    <property type="match status" value="1"/>
</dbReference>
<gene>
    <name evidence="2" type="ORF">A606_10350</name>
</gene>